<dbReference type="Proteomes" id="UP000236743">
    <property type="component" value="Unassembled WGS sequence"/>
</dbReference>
<keyword evidence="3" id="KW-0808">Transferase</keyword>
<dbReference type="Pfam" id="PF13439">
    <property type="entry name" value="Glyco_transf_4"/>
    <property type="match status" value="1"/>
</dbReference>
<name>A0A1H6CIM8_9HYPH</name>
<dbReference type="CDD" id="cd03801">
    <property type="entry name" value="GT4_PimA-like"/>
    <property type="match status" value="1"/>
</dbReference>
<dbReference type="InterPro" id="IPR050194">
    <property type="entry name" value="Glycosyltransferase_grp1"/>
</dbReference>
<dbReference type="PANTHER" id="PTHR45947">
    <property type="entry name" value="SULFOQUINOVOSYL TRANSFERASE SQD2"/>
    <property type="match status" value="1"/>
</dbReference>
<dbReference type="Pfam" id="PF00534">
    <property type="entry name" value="Glycos_transf_1"/>
    <property type="match status" value="1"/>
</dbReference>
<evidence type="ECO:0000259" key="2">
    <source>
        <dbReference type="Pfam" id="PF13439"/>
    </source>
</evidence>
<protein>
    <submittedName>
        <fullName evidence="3">Glycosyltransferase involved in cell wall bisynthesis</fullName>
    </submittedName>
</protein>
<dbReference type="AlphaFoldDB" id="A0A1H6CIM8"/>
<organism evidence="3 4">
    <name type="scientific">Bosea lathyri</name>
    <dbReference type="NCBI Taxonomy" id="1036778"/>
    <lineage>
        <taxon>Bacteria</taxon>
        <taxon>Pseudomonadati</taxon>
        <taxon>Pseudomonadota</taxon>
        <taxon>Alphaproteobacteria</taxon>
        <taxon>Hyphomicrobiales</taxon>
        <taxon>Boseaceae</taxon>
        <taxon>Bosea</taxon>
    </lineage>
</organism>
<dbReference type="RefSeq" id="WP_103874571.1">
    <property type="nucleotide sequence ID" value="NZ_FNUY01000010.1"/>
</dbReference>
<keyword evidence="4" id="KW-1185">Reference proteome</keyword>
<dbReference type="PANTHER" id="PTHR45947:SF3">
    <property type="entry name" value="SULFOQUINOVOSYL TRANSFERASE SQD2"/>
    <property type="match status" value="1"/>
</dbReference>
<evidence type="ECO:0000313" key="4">
    <source>
        <dbReference type="Proteomes" id="UP000236743"/>
    </source>
</evidence>
<sequence length="388" mass="42018">MSDASDTRPLRILHVFRAPLGGLFRHVLDVARGQAQRGHHVGIFCDSTTGGTRADDVFAELLATLDLGIIRVPMSRYPSAMDAKAQMSEISARARLKPDVIHCHGSKGGVYGRLPALVSPGRRYITAYTPHGGSFNYKPGGTEHKVYMAVERLLERATDMFLFESRFIAGRFEAHIGHVPRTAHRIVLNGVSEAEFEPIDHSAASFDLLYLGELRSAKGVDTLIDALSLLKTRDALTPRILIVGSGPDEAVLRALTVDRGIAAQCVFEPPGPIRKALSRAHVMVIPSRAESLPYVILEAAAAAQPLISTDVGGIKEIYGPDHRHRLIAPDEPVILADAIAAILALPEAERRAVATDLAANVRQNFRIDAMVDGVIAAYRDAMAARKLS</sequence>
<gene>
    <name evidence="3" type="ORF">SAMN04488115_110110</name>
</gene>
<accession>A0A1H6CIM8</accession>
<dbReference type="Gene3D" id="3.40.50.2000">
    <property type="entry name" value="Glycogen Phosphorylase B"/>
    <property type="match status" value="2"/>
</dbReference>
<proteinExistence type="predicted"/>
<dbReference type="SUPFAM" id="SSF53756">
    <property type="entry name" value="UDP-Glycosyltransferase/glycogen phosphorylase"/>
    <property type="match status" value="1"/>
</dbReference>
<feature type="domain" description="Glycosyl transferase family 1" evidence="1">
    <location>
        <begin position="199"/>
        <end position="352"/>
    </location>
</feature>
<dbReference type="EMBL" id="FNUY01000010">
    <property type="protein sequence ID" value="SEG72236.1"/>
    <property type="molecule type" value="Genomic_DNA"/>
</dbReference>
<dbReference type="OrthoDB" id="9806708at2"/>
<evidence type="ECO:0000259" key="1">
    <source>
        <dbReference type="Pfam" id="PF00534"/>
    </source>
</evidence>
<evidence type="ECO:0000313" key="3">
    <source>
        <dbReference type="EMBL" id="SEG72236.1"/>
    </source>
</evidence>
<dbReference type="InterPro" id="IPR028098">
    <property type="entry name" value="Glyco_trans_4-like_N"/>
</dbReference>
<feature type="domain" description="Glycosyltransferase subfamily 4-like N-terminal" evidence="2">
    <location>
        <begin position="21"/>
        <end position="192"/>
    </location>
</feature>
<dbReference type="GO" id="GO:0016757">
    <property type="term" value="F:glycosyltransferase activity"/>
    <property type="evidence" value="ECO:0007669"/>
    <property type="project" value="InterPro"/>
</dbReference>
<reference evidence="3 4" key="1">
    <citation type="submission" date="2016-10" db="EMBL/GenBank/DDBJ databases">
        <authorList>
            <person name="de Groot N.N."/>
        </authorList>
    </citation>
    <scope>NUCLEOTIDE SEQUENCE [LARGE SCALE GENOMIC DNA]</scope>
    <source>
        <strain evidence="3 4">DSM 26656</strain>
    </source>
</reference>
<dbReference type="InterPro" id="IPR001296">
    <property type="entry name" value="Glyco_trans_1"/>
</dbReference>